<organism evidence="2">
    <name type="scientific">Mediterraneibacter gnavus</name>
    <name type="common">Ruminococcus gnavus</name>
    <dbReference type="NCBI Taxonomy" id="33038"/>
    <lineage>
        <taxon>Bacteria</taxon>
        <taxon>Bacillati</taxon>
        <taxon>Bacillota</taxon>
        <taxon>Clostridia</taxon>
        <taxon>Lachnospirales</taxon>
        <taxon>Lachnospiraceae</taxon>
        <taxon>Mediterraneibacter</taxon>
    </lineage>
</organism>
<accession>A0A6N3H4Y7</accession>
<gene>
    <name evidence="2" type="ORF">RGLFYP36_02803</name>
</gene>
<reference evidence="2" key="1">
    <citation type="submission" date="2019-11" db="EMBL/GenBank/DDBJ databases">
        <authorList>
            <person name="Feng L."/>
        </authorList>
    </citation>
    <scope>NUCLEOTIDE SEQUENCE</scope>
    <source>
        <strain evidence="2">RgnavusLFYP36</strain>
    </source>
</reference>
<dbReference type="AlphaFoldDB" id="A0A6N3H4Y7"/>
<dbReference type="InterPro" id="IPR025668">
    <property type="entry name" value="Tnp_DDE_dom"/>
</dbReference>
<name>A0A6N3H4Y7_MEDGN</name>
<dbReference type="EMBL" id="CACRUU010000115">
    <property type="protein sequence ID" value="VYU71230.1"/>
    <property type="molecule type" value="Genomic_DNA"/>
</dbReference>
<evidence type="ECO:0000259" key="1">
    <source>
        <dbReference type="Pfam" id="PF13586"/>
    </source>
</evidence>
<dbReference type="Pfam" id="PF13586">
    <property type="entry name" value="DDE_Tnp_1_2"/>
    <property type="match status" value="1"/>
</dbReference>
<feature type="domain" description="Transposase DDE" evidence="1">
    <location>
        <begin position="83"/>
        <end position="171"/>
    </location>
</feature>
<proteinExistence type="predicted"/>
<evidence type="ECO:0000313" key="2">
    <source>
        <dbReference type="EMBL" id="VYU71230.1"/>
    </source>
</evidence>
<protein>
    <recommendedName>
        <fullName evidence="1">Transposase DDE domain-containing protein</fullName>
    </recommendedName>
</protein>
<sequence length="204" mass="23974">MYDNRIHSVEHRIVSISQPWLRPIVRGKVKAPVEFGAKFDLSLDSEGYGRLEKISFEAYNESTCLIEAIERFKERTGYYPERVLADQIYRTRENRSYCKEHGIRLSGPKLGRPSATAKVDKKQEYQDNTDRIEVERTFSLSKRCYGMSCITTKLEETQLTSIALSVFVTNLFRIQRRILCALLHLFRFWHDRNRCKSWKLQIAA</sequence>